<evidence type="ECO:0000313" key="3">
    <source>
        <dbReference type="Proteomes" id="UP001358614"/>
    </source>
</evidence>
<keyword evidence="3" id="KW-1185">Reference proteome</keyword>
<name>A0AAX4KMW8_9TREE</name>
<proteinExistence type="predicted"/>
<evidence type="ECO:0000256" key="1">
    <source>
        <dbReference type="SAM" id="MobiDB-lite"/>
    </source>
</evidence>
<feature type="compositionally biased region" description="Polar residues" evidence="1">
    <location>
        <begin position="31"/>
        <end position="41"/>
    </location>
</feature>
<dbReference type="Proteomes" id="UP001358614">
    <property type="component" value="Chromosome 1"/>
</dbReference>
<evidence type="ECO:0000313" key="2">
    <source>
        <dbReference type="EMBL" id="WWD07742.1"/>
    </source>
</evidence>
<gene>
    <name evidence="2" type="ORF">V865_005844</name>
</gene>
<feature type="region of interest" description="Disordered" evidence="1">
    <location>
        <begin position="1"/>
        <end position="60"/>
    </location>
</feature>
<sequence length="596" mass="67256">MQSKRHLSLPDAASSKHSKRKGDDRSRNASRESSVAGSTPQAFADFPSQPDSIPETLDEFESSFHFASDASYGDTLFDFSLEQASTPSGNTTAGETQVATGNEGVTSPRPPMSDAGNLDIFSDFLVDPYDPSSTRTTESTPEEGRPSTNVAPEVRSDQLVLPPVPEGYGYSVDDPRRRFELNDKFEALLNKFTESSTLCKAHAGSYSIKPCPTEVSKRTPSCAESKIRKEVRKWAEGLKNSTTTDCHAYFVKNRLDEKFPGLADSVRNTITDDQVVPVFKNEHRKFNDRSTDWKRYVPQQEYDDFNLEEEFASLSLGSGITNTQPEAEQGESEVFDPEQFLSENPDIGTNFFDTTGSSQYQYYASDVHDDVATTAVLQPPVKPTMAFPPPDITDRLGQGYDPKEIWKDFTEIANKGLNELFLCSAHSRWSANAGCYVLECPSSNKRRTAECAVYTRNLPVREWIRKINYKYSQQGLPARANGDKEKLLMDSICTLVERFIFSLEEYTSETYTQITTGVYGEYQRKKEALDDHIRYTGTKEYQIYLEEYEEYRLAAERYSQDMRLAAVRQYPQAIEYYSHNPGENEGDYIDPSVLQG</sequence>
<dbReference type="RefSeq" id="XP_066085709.1">
    <property type="nucleotide sequence ID" value="XM_066229612.1"/>
</dbReference>
<dbReference type="AlphaFoldDB" id="A0AAX4KMW8"/>
<evidence type="ECO:0008006" key="4">
    <source>
        <dbReference type="Google" id="ProtNLM"/>
    </source>
</evidence>
<protein>
    <recommendedName>
        <fullName evidence="4">HMG box domain-containing protein</fullName>
    </recommendedName>
</protein>
<organism evidence="2 3">
    <name type="scientific">Kwoniella europaea PYCC6329</name>
    <dbReference type="NCBI Taxonomy" id="1423913"/>
    <lineage>
        <taxon>Eukaryota</taxon>
        <taxon>Fungi</taxon>
        <taxon>Dikarya</taxon>
        <taxon>Basidiomycota</taxon>
        <taxon>Agaricomycotina</taxon>
        <taxon>Tremellomycetes</taxon>
        <taxon>Tremellales</taxon>
        <taxon>Cryptococcaceae</taxon>
        <taxon>Kwoniella</taxon>
    </lineage>
</organism>
<dbReference type="EMBL" id="CP144089">
    <property type="protein sequence ID" value="WWD07742.1"/>
    <property type="molecule type" value="Genomic_DNA"/>
</dbReference>
<dbReference type="KEGG" id="ker:91104645"/>
<dbReference type="GeneID" id="91104645"/>
<reference evidence="2 3" key="1">
    <citation type="submission" date="2024-01" db="EMBL/GenBank/DDBJ databases">
        <title>Comparative genomics of Cryptococcus and Kwoniella reveals pathogenesis evolution and contrasting modes of karyotype evolution via chromosome fusion or intercentromeric recombination.</title>
        <authorList>
            <person name="Coelho M.A."/>
            <person name="David-Palma M."/>
            <person name="Shea T."/>
            <person name="Bowers K."/>
            <person name="McGinley-Smith S."/>
            <person name="Mohammad A.W."/>
            <person name="Gnirke A."/>
            <person name="Yurkov A.M."/>
            <person name="Nowrousian M."/>
            <person name="Sun S."/>
            <person name="Cuomo C.A."/>
            <person name="Heitman J."/>
        </authorList>
    </citation>
    <scope>NUCLEOTIDE SEQUENCE [LARGE SCALE GENOMIC DNA]</scope>
    <source>
        <strain evidence="2 3">PYCC6329</strain>
    </source>
</reference>
<accession>A0AAX4KMW8</accession>
<feature type="region of interest" description="Disordered" evidence="1">
    <location>
        <begin position="82"/>
        <end position="155"/>
    </location>
</feature>
<feature type="compositionally biased region" description="Basic and acidic residues" evidence="1">
    <location>
        <begin position="21"/>
        <end position="30"/>
    </location>
</feature>
<feature type="compositionally biased region" description="Polar residues" evidence="1">
    <location>
        <begin position="82"/>
        <end position="105"/>
    </location>
</feature>